<reference evidence="1" key="1">
    <citation type="submission" date="2022-02" db="EMBL/GenBank/DDBJ databases">
        <title>Halalkalibacter sp. nov. isolated from Lonar Lake, India.</title>
        <authorList>
            <person name="Joshi A."/>
            <person name="Thite S."/>
            <person name="Lodha T."/>
        </authorList>
    </citation>
    <scope>NUCLEOTIDE SEQUENCE</scope>
    <source>
        <strain evidence="1">MEB205</strain>
    </source>
</reference>
<dbReference type="Proteomes" id="UP001139150">
    <property type="component" value="Unassembled WGS sequence"/>
</dbReference>
<comment type="caution">
    <text evidence="1">The sequence shown here is derived from an EMBL/GenBank/DDBJ whole genome shotgun (WGS) entry which is preliminary data.</text>
</comment>
<accession>A0A9X1ZXP1</accession>
<dbReference type="RefSeq" id="WP_250094520.1">
    <property type="nucleotide sequence ID" value="NZ_JAKRYL010000001.1"/>
</dbReference>
<organism evidence="1 2">
    <name type="scientific">Halalkalibacter alkaliphilus</name>
    <dbReference type="NCBI Taxonomy" id="2917993"/>
    <lineage>
        <taxon>Bacteria</taxon>
        <taxon>Bacillati</taxon>
        <taxon>Bacillota</taxon>
        <taxon>Bacilli</taxon>
        <taxon>Bacillales</taxon>
        <taxon>Bacillaceae</taxon>
        <taxon>Halalkalibacter</taxon>
    </lineage>
</organism>
<dbReference type="AlphaFoldDB" id="A0A9X1ZXP1"/>
<proteinExistence type="predicted"/>
<gene>
    <name evidence="1" type="ORF">MF646_00465</name>
</gene>
<dbReference type="EMBL" id="JAKRYL010000001">
    <property type="protein sequence ID" value="MCL7745582.1"/>
    <property type="molecule type" value="Genomic_DNA"/>
</dbReference>
<evidence type="ECO:0000313" key="1">
    <source>
        <dbReference type="EMBL" id="MCL7745582.1"/>
    </source>
</evidence>
<protein>
    <submittedName>
        <fullName evidence="1">Uncharacterized protein</fullName>
    </submittedName>
</protein>
<keyword evidence="2" id="KW-1185">Reference proteome</keyword>
<name>A0A9X1ZXP1_9BACI</name>
<evidence type="ECO:0000313" key="2">
    <source>
        <dbReference type="Proteomes" id="UP001139150"/>
    </source>
</evidence>
<sequence length="79" mass="9564">MLYPYLIEDHFEKVNKLFKAWLETMAEQASNRKEYKRVCKQIQTYKKACGKTHAHKLIIHFQQHYQRRPALVDELGKLM</sequence>